<keyword evidence="3" id="KW-1185">Reference proteome</keyword>
<evidence type="ECO:0000313" key="3">
    <source>
        <dbReference type="Proteomes" id="UP000479526"/>
    </source>
</evidence>
<organism evidence="2 3">
    <name type="scientific">Herbidospora solisilvae</name>
    <dbReference type="NCBI Taxonomy" id="2696284"/>
    <lineage>
        <taxon>Bacteria</taxon>
        <taxon>Bacillati</taxon>
        <taxon>Actinomycetota</taxon>
        <taxon>Actinomycetes</taxon>
        <taxon>Streptosporangiales</taxon>
        <taxon>Streptosporangiaceae</taxon>
        <taxon>Herbidospora</taxon>
    </lineage>
</organism>
<evidence type="ECO:0000259" key="1">
    <source>
        <dbReference type="Pfam" id="PF16289"/>
    </source>
</evidence>
<gene>
    <name evidence="2" type="ORF">GT755_12560</name>
</gene>
<dbReference type="RefSeq" id="WP_161479876.1">
    <property type="nucleotide sequence ID" value="NZ_WXEW01000003.1"/>
</dbReference>
<dbReference type="InterPro" id="IPR032557">
    <property type="entry name" value="DUF4935"/>
</dbReference>
<name>A0A7C9NE63_9ACTN</name>
<reference evidence="2 3" key="1">
    <citation type="submission" date="2020-01" db="EMBL/GenBank/DDBJ databases">
        <title>Herbidospora sp. NEAU-GS84 nov., a novel actinomycete isolated from soil.</title>
        <authorList>
            <person name="Han L."/>
        </authorList>
    </citation>
    <scope>NUCLEOTIDE SEQUENCE [LARGE SCALE GENOMIC DNA]</scope>
    <source>
        <strain evidence="2 3">NEAU-GS84</strain>
    </source>
</reference>
<accession>A0A7C9NE63</accession>
<proteinExistence type="predicted"/>
<protein>
    <submittedName>
        <fullName evidence="2">DUF4935 domain-containing protein</fullName>
    </submittedName>
</protein>
<dbReference type="Proteomes" id="UP000479526">
    <property type="component" value="Unassembled WGS sequence"/>
</dbReference>
<evidence type="ECO:0000313" key="2">
    <source>
        <dbReference type="EMBL" id="NAS22515.1"/>
    </source>
</evidence>
<comment type="caution">
    <text evidence="2">The sequence shown here is derived from an EMBL/GenBank/DDBJ whole genome shotgun (WGS) entry which is preliminary data.</text>
</comment>
<dbReference type="EMBL" id="WXEW01000003">
    <property type="protein sequence ID" value="NAS22515.1"/>
    <property type="molecule type" value="Genomic_DNA"/>
</dbReference>
<dbReference type="AlphaFoldDB" id="A0A7C9NE63"/>
<sequence>MIVLDTNQLVQAKPPNGPFLSMLKVVAKHAGLELALPEIVLEEHLARFTHDLETLHHNAQKALRVYRAKLPWPNSDEVPPLDSAAAEASYAESLRATFRILPTPEWAAMQSLIREARRRPPASREWSEKGEGARDVAIWLTAIDAARSSDDPVYFVSMDKKAFGANSLFPELQQDLRDYLGDGATSFHYCCGIESLLKEFAQQHDRVPTRNAIGAAEPVRQALRRVLTGSEAFFQLISGLGLTGRGYVASRVGEQTLNLLAVHKIIGYQVDGKLWAAATVDWRISERVTASFIDREGMPSKDFNVAFKLVTTLLIELDEDGRITEAECVPSGHIREIEAGVAS</sequence>
<dbReference type="Pfam" id="PF16289">
    <property type="entry name" value="PIN_12"/>
    <property type="match status" value="1"/>
</dbReference>
<feature type="domain" description="DUF4935" evidence="1">
    <location>
        <begin position="2"/>
        <end position="163"/>
    </location>
</feature>